<comment type="caution">
    <text evidence="1">The sequence shown here is derived from an EMBL/GenBank/DDBJ whole genome shotgun (WGS) entry which is preliminary data.</text>
</comment>
<keyword evidence="2" id="KW-1185">Reference proteome</keyword>
<accession>A0AAV1J669</accession>
<reference evidence="1 2" key="1">
    <citation type="submission" date="2023-11" db="EMBL/GenBank/DDBJ databases">
        <authorList>
            <person name="Okamura Y."/>
        </authorList>
    </citation>
    <scope>NUCLEOTIDE SEQUENCE [LARGE SCALE GENOMIC DNA]</scope>
</reference>
<dbReference type="EMBL" id="CAVLEF010000005">
    <property type="protein sequence ID" value="CAK1544540.1"/>
    <property type="molecule type" value="Genomic_DNA"/>
</dbReference>
<dbReference type="AlphaFoldDB" id="A0AAV1J669"/>
<protein>
    <submittedName>
        <fullName evidence="1">Uncharacterized protein</fullName>
    </submittedName>
</protein>
<gene>
    <name evidence="1" type="ORF">LNINA_LOCUS4275</name>
</gene>
<proteinExistence type="predicted"/>
<organism evidence="1 2">
    <name type="scientific">Leptosia nina</name>
    <dbReference type="NCBI Taxonomy" id="320188"/>
    <lineage>
        <taxon>Eukaryota</taxon>
        <taxon>Metazoa</taxon>
        <taxon>Ecdysozoa</taxon>
        <taxon>Arthropoda</taxon>
        <taxon>Hexapoda</taxon>
        <taxon>Insecta</taxon>
        <taxon>Pterygota</taxon>
        <taxon>Neoptera</taxon>
        <taxon>Endopterygota</taxon>
        <taxon>Lepidoptera</taxon>
        <taxon>Glossata</taxon>
        <taxon>Ditrysia</taxon>
        <taxon>Papilionoidea</taxon>
        <taxon>Pieridae</taxon>
        <taxon>Pierinae</taxon>
        <taxon>Leptosia</taxon>
    </lineage>
</organism>
<dbReference type="Proteomes" id="UP001497472">
    <property type="component" value="Unassembled WGS sequence"/>
</dbReference>
<sequence>MKVGSVRYMRVQGCEWRIKSGTAKNWPSALALNGLALWSRANSWRSPRPRPAYIMCARRNSGAVEPTSKKLASAFADLLRTNK</sequence>
<name>A0AAV1J669_9NEOP</name>
<evidence type="ECO:0000313" key="2">
    <source>
        <dbReference type="Proteomes" id="UP001497472"/>
    </source>
</evidence>
<evidence type="ECO:0000313" key="1">
    <source>
        <dbReference type="EMBL" id="CAK1544540.1"/>
    </source>
</evidence>